<feature type="transmembrane region" description="Helical" evidence="1">
    <location>
        <begin position="58"/>
        <end position="78"/>
    </location>
</feature>
<dbReference type="Proteomes" id="UP000027190">
    <property type="component" value="Unassembled WGS sequence"/>
</dbReference>
<feature type="transmembrane region" description="Helical" evidence="1">
    <location>
        <begin position="34"/>
        <end position="52"/>
    </location>
</feature>
<sequence length="84" mass="9032">MAGMSDFLGYVAMATGIVAAVVVSANLSRKITGYAFIVFTVSSIVWVIVGTLKGEPPLIIQNVALTAVNVFGIYRWLIRKEKPS</sequence>
<keyword evidence="3" id="KW-1185">Reference proteome</keyword>
<keyword evidence="1" id="KW-0812">Transmembrane</keyword>
<evidence type="ECO:0000313" key="2">
    <source>
        <dbReference type="EMBL" id="KCZ53497.1"/>
    </source>
</evidence>
<dbReference type="Gene3D" id="1.20.1280.290">
    <property type="match status" value="1"/>
</dbReference>
<gene>
    <name evidence="2" type="ORF">HY30_11025</name>
</gene>
<keyword evidence="1" id="KW-1133">Transmembrane helix</keyword>
<name>A0A062U5C9_9PROT</name>
<keyword evidence="1" id="KW-0472">Membrane</keyword>
<dbReference type="eggNOG" id="ENOG5030HWK">
    <property type="taxonomic scope" value="Bacteria"/>
</dbReference>
<organism evidence="2 3">
    <name type="scientific">Hyphomonas chukchiensis</name>
    <dbReference type="NCBI Taxonomy" id="1280947"/>
    <lineage>
        <taxon>Bacteria</taxon>
        <taxon>Pseudomonadati</taxon>
        <taxon>Pseudomonadota</taxon>
        <taxon>Alphaproteobacteria</taxon>
        <taxon>Hyphomonadales</taxon>
        <taxon>Hyphomonadaceae</taxon>
        <taxon>Hyphomonas</taxon>
    </lineage>
</organism>
<evidence type="ECO:0000313" key="3">
    <source>
        <dbReference type="Proteomes" id="UP000027190"/>
    </source>
</evidence>
<dbReference type="AlphaFoldDB" id="A0A062U5C9"/>
<accession>A0A062U5C9</accession>
<proteinExistence type="predicted"/>
<comment type="caution">
    <text evidence="2">The sequence shown here is derived from an EMBL/GenBank/DDBJ whole genome shotgun (WGS) entry which is preliminary data.</text>
</comment>
<evidence type="ECO:0008006" key="4">
    <source>
        <dbReference type="Google" id="ProtNLM"/>
    </source>
</evidence>
<feature type="transmembrane region" description="Helical" evidence="1">
    <location>
        <begin position="7"/>
        <end position="27"/>
    </location>
</feature>
<reference evidence="2 3" key="1">
    <citation type="journal article" date="2014" name="Antonie Van Leeuwenhoek">
        <title>Hyphomonas beringensis sp. nov. and Hyphomonas chukchiensis sp. nov., isolated from surface seawater of the Bering Sea and Chukchi Sea.</title>
        <authorList>
            <person name="Li C."/>
            <person name="Lai Q."/>
            <person name="Li G."/>
            <person name="Dong C."/>
            <person name="Wang J."/>
            <person name="Liao Y."/>
            <person name="Shao Z."/>
        </authorList>
    </citation>
    <scope>NUCLEOTIDE SEQUENCE [LARGE SCALE GENOMIC DNA]</scope>
    <source>
        <strain evidence="2 3">BH-BN04-4</strain>
    </source>
</reference>
<protein>
    <recommendedName>
        <fullName evidence="4">PRC-barrel protein</fullName>
    </recommendedName>
</protein>
<evidence type="ECO:0000256" key="1">
    <source>
        <dbReference type="SAM" id="Phobius"/>
    </source>
</evidence>
<dbReference type="EMBL" id="AWFG01000096">
    <property type="protein sequence ID" value="KCZ53497.1"/>
    <property type="molecule type" value="Genomic_DNA"/>
</dbReference>
<dbReference type="PATRIC" id="fig|1280947.3.peg.3659"/>